<gene>
    <name evidence="1" type="ORF">RJ641_017164</name>
</gene>
<name>A0AAN8UXL6_9MAGN</name>
<dbReference type="Proteomes" id="UP001370490">
    <property type="component" value="Unassembled WGS sequence"/>
</dbReference>
<accession>A0AAN8UXL6</accession>
<keyword evidence="2" id="KW-1185">Reference proteome</keyword>
<organism evidence="1 2">
    <name type="scientific">Dillenia turbinata</name>
    <dbReference type="NCBI Taxonomy" id="194707"/>
    <lineage>
        <taxon>Eukaryota</taxon>
        <taxon>Viridiplantae</taxon>
        <taxon>Streptophyta</taxon>
        <taxon>Embryophyta</taxon>
        <taxon>Tracheophyta</taxon>
        <taxon>Spermatophyta</taxon>
        <taxon>Magnoliopsida</taxon>
        <taxon>eudicotyledons</taxon>
        <taxon>Gunneridae</taxon>
        <taxon>Pentapetalae</taxon>
        <taxon>Dilleniales</taxon>
        <taxon>Dilleniaceae</taxon>
        <taxon>Dillenia</taxon>
    </lineage>
</organism>
<dbReference type="AlphaFoldDB" id="A0AAN8UXL6"/>
<comment type="caution">
    <text evidence="1">The sequence shown here is derived from an EMBL/GenBank/DDBJ whole genome shotgun (WGS) entry which is preliminary data.</text>
</comment>
<proteinExistence type="predicted"/>
<reference evidence="1 2" key="1">
    <citation type="submission" date="2023-12" db="EMBL/GenBank/DDBJ databases">
        <title>A high-quality genome assembly for Dillenia turbinata (Dilleniales).</title>
        <authorList>
            <person name="Chanderbali A."/>
        </authorList>
    </citation>
    <scope>NUCLEOTIDE SEQUENCE [LARGE SCALE GENOMIC DNA]</scope>
    <source>
        <strain evidence="1">LSX21</strain>
        <tissue evidence="1">Leaf</tissue>
    </source>
</reference>
<evidence type="ECO:0000313" key="1">
    <source>
        <dbReference type="EMBL" id="KAK6918742.1"/>
    </source>
</evidence>
<evidence type="ECO:0000313" key="2">
    <source>
        <dbReference type="Proteomes" id="UP001370490"/>
    </source>
</evidence>
<protein>
    <submittedName>
        <fullName evidence="1">Uncharacterized protein</fullName>
    </submittedName>
</protein>
<dbReference type="EMBL" id="JBAMMX010000022">
    <property type="protein sequence ID" value="KAK6918742.1"/>
    <property type="molecule type" value="Genomic_DNA"/>
</dbReference>
<sequence length="316" mass="34096">MEPGVFLIWDTGGEGDVLGMKIIRKIKQDFTSTSELITCSNDGASIVQTVLSNVTRALLHFGHSFSGDKVCGISPGIVGHRISNVVEKVLNGALAGDNCLDKESKHGEHCQSSVLDLFHLQFCECVRVISQSKWVEGTSRVDLVKAFAKRTTTNSVSFNETHEHNLASPYCKNALGVDKVGVAKIVKSTLREDLSTSLEPDSLTEFDTILCKDFREDTAKCTKHCPAAVDHLKLTVLGKCLGVRRQSSSIPAIVTGEFTGQCLPNALWDALDGSAHGDAASEAANLADKIILLLQCCLTRKCRPLNCRGSHGKSKA</sequence>